<evidence type="ECO:0000313" key="3">
    <source>
        <dbReference type="Proteomes" id="UP001152797"/>
    </source>
</evidence>
<proteinExistence type="predicted"/>
<comment type="caution">
    <text evidence="1">The sequence shown here is derived from an EMBL/GenBank/DDBJ whole genome shotgun (WGS) entry which is preliminary data.</text>
</comment>
<reference evidence="2 3" key="2">
    <citation type="submission" date="2024-05" db="EMBL/GenBank/DDBJ databases">
        <authorList>
            <person name="Chen Y."/>
            <person name="Shah S."/>
            <person name="Dougan E. K."/>
            <person name="Thang M."/>
            <person name="Chan C."/>
        </authorList>
    </citation>
    <scope>NUCLEOTIDE SEQUENCE [LARGE SCALE GENOMIC DNA]</scope>
</reference>
<organism evidence="1">
    <name type="scientific">Cladocopium goreaui</name>
    <dbReference type="NCBI Taxonomy" id="2562237"/>
    <lineage>
        <taxon>Eukaryota</taxon>
        <taxon>Sar</taxon>
        <taxon>Alveolata</taxon>
        <taxon>Dinophyceae</taxon>
        <taxon>Suessiales</taxon>
        <taxon>Symbiodiniaceae</taxon>
        <taxon>Cladocopium</taxon>
    </lineage>
</organism>
<sequence length="138" mass="15761">SFRDSKLCDNCGQLFSSDADVCRNCGHKRQSSAEMREEMILNAKEDVRVSVFNKLQDHNEVHRDELPKGLERLSNRTAAGVVELEEFLNFVKGYEARQDNFYKSPLAENAENEVLQWRTFEEADLDNSGTMEAAGLQK</sequence>
<reference evidence="1" key="1">
    <citation type="submission" date="2022-10" db="EMBL/GenBank/DDBJ databases">
        <authorList>
            <person name="Chen Y."/>
            <person name="Dougan E. K."/>
            <person name="Chan C."/>
            <person name="Rhodes N."/>
            <person name="Thang M."/>
        </authorList>
    </citation>
    <scope>NUCLEOTIDE SEQUENCE</scope>
</reference>
<name>A0A9P1C3A1_9DINO</name>
<dbReference type="Proteomes" id="UP001152797">
    <property type="component" value="Unassembled WGS sequence"/>
</dbReference>
<gene>
    <name evidence="1" type="ORF">C1SCF055_LOCUS11191</name>
</gene>
<keyword evidence="3" id="KW-1185">Reference proteome</keyword>
<accession>A0A9P1C3A1</accession>
<feature type="non-terminal residue" evidence="1">
    <location>
        <position position="1"/>
    </location>
</feature>
<dbReference type="EMBL" id="CAMXCT020000818">
    <property type="protein sequence ID" value="CAL1136965.1"/>
    <property type="molecule type" value="Genomic_DNA"/>
</dbReference>
<dbReference type="OrthoDB" id="10536033at2759"/>
<dbReference type="AlphaFoldDB" id="A0A9P1C3A1"/>
<dbReference type="EMBL" id="CAMXCT030000818">
    <property type="protein sequence ID" value="CAL4770902.1"/>
    <property type="molecule type" value="Genomic_DNA"/>
</dbReference>
<evidence type="ECO:0000313" key="2">
    <source>
        <dbReference type="EMBL" id="CAL4770902.1"/>
    </source>
</evidence>
<evidence type="ECO:0000313" key="1">
    <source>
        <dbReference type="EMBL" id="CAI3983590.1"/>
    </source>
</evidence>
<dbReference type="EMBL" id="CAMXCT010000818">
    <property type="protein sequence ID" value="CAI3983590.1"/>
    <property type="molecule type" value="Genomic_DNA"/>
</dbReference>
<protein>
    <submittedName>
        <fullName evidence="2">E3 ubiquitin-protein ligase SHPRH</fullName>
    </submittedName>
</protein>